<dbReference type="RefSeq" id="WP_344026815.1">
    <property type="nucleotide sequence ID" value="NZ_BAAABX010000048.1"/>
</dbReference>
<keyword evidence="4" id="KW-1185">Reference proteome</keyword>
<gene>
    <name evidence="3" type="ORF">GCM10010357_42860</name>
</gene>
<dbReference type="PIRSF" id="PIRSF029171">
    <property type="entry name" value="Esterase_LipA"/>
    <property type="match status" value="1"/>
</dbReference>
<evidence type="ECO:0000259" key="2">
    <source>
        <dbReference type="Pfam" id="PF00326"/>
    </source>
</evidence>
<dbReference type="InterPro" id="IPR001375">
    <property type="entry name" value="Peptidase_S9_cat"/>
</dbReference>
<feature type="domain" description="Peptidase S9 prolyl oligopeptidase catalytic" evidence="2">
    <location>
        <begin position="329"/>
        <end position="386"/>
    </location>
</feature>
<reference evidence="4" key="1">
    <citation type="journal article" date="2019" name="Int. J. Syst. Evol. Microbiol.">
        <title>The Global Catalogue of Microorganisms (GCM) 10K type strain sequencing project: providing services to taxonomists for standard genome sequencing and annotation.</title>
        <authorList>
            <consortium name="The Broad Institute Genomics Platform"/>
            <consortium name="The Broad Institute Genome Sequencing Center for Infectious Disease"/>
            <person name="Wu L."/>
            <person name="Ma J."/>
        </authorList>
    </citation>
    <scope>NUCLEOTIDE SEQUENCE [LARGE SCALE GENOMIC DNA]</scope>
    <source>
        <strain evidence="4">JCM 4788</strain>
    </source>
</reference>
<dbReference type="Pfam" id="PF03583">
    <property type="entry name" value="LIP"/>
    <property type="match status" value="1"/>
</dbReference>
<dbReference type="InterPro" id="IPR029058">
    <property type="entry name" value="AB_hydrolase_fold"/>
</dbReference>
<dbReference type="InterPro" id="IPR005152">
    <property type="entry name" value="Lipase_secreted"/>
</dbReference>
<sequence length="416" mass="41859">MGIASTCRTKAVRGALGTALVLAAAQGCSGDGGSPDREAGGGGRLPAVETTGSTYRIPRPLAPAPGGTPIAASDRGTDAAFGPARRWTVLYHSADAHGADIAVSATLLVPDGPPPDGGRPVVAWAHGTTGVADACAPSHAADLGDAVYVQEIRAFLRAGYVVAATDYPGLGTPGMHTYLVGADEGNAVVDSVLAARRILPGTSATWFAAGHSQGGQAALFAARAARRAPGLRFGGAVAVAPASHLDTMLPGVIAAHQPGQLAFALYSLAGLATTDPSVSLPRLLGPAAARTADQVFGECLKDRHPALSGVTTEQALPLDAARLAVLGRTMAAYGNPDRAAVPSPVLIVQGGDDQDVPAQWTAQVARNLRALGSPAVVERTYPGGGHDDVLGRSVCDVLAFFGEHGGRPAAPCVPFG</sequence>
<proteinExistence type="predicted"/>
<accession>A0ABP3IQD2</accession>
<dbReference type="Proteomes" id="UP001500879">
    <property type="component" value="Unassembled WGS sequence"/>
</dbReference>
<protein>
    <submittedName>
        <fullName evidence="3">Prolyl oligopeptidase family serine peptidase</fullName>
    </submittedName>
</protein>
<evidence type="ECO:0000313" key="3">
    <source>
        <dbReference type="EMBL" id="GAA0416911.1"/>
    </source>
</evidence>
<dbReference type="Pfam" id="PF00326">
    <property type="entry name" value="Peptidase_S9"/>
    <property type="match status" value="1"/>
</dbReference>
<comment type="caution">
    <text evidence="3">The sequence shown here is derived from an EMBL/GenBank/DDBJ whole genome shotgun (WGS) entry which is preliminary data.</text>
</comment>
<dbReference type="EMBL" id="BAAABX010000048">
    <property type="protein sequence ID" value="GAA0416911.1"/>
    <property type="molecule type" value="Genomic_DNA"/>
</dbReference>
<dbReference type="PANTHER" id="PTHR34853:SF1">
    <property type="entry name" value="LIPASE 5"/>
    <property type="match status" value="1"/>
</dbReference>
<evidence type="ECO:0000256" key="1">
    <source>
        <dbReference type="SAM" id="MobiDB-lite"/>
    </source>
</evidence>
<dbReference type="SUPFAM" id="SSF53474">
    <property type="entry name" value="alpha/beta-Hydrolases"/>
    <property type="match status" value="1"/>
</dbReference>
<name>A0ABP3IQD2_9ACTN</name>
<dbReference type="Gene3D" id="3.40.50.1820">
    <property type="entry name" value="alpha/beta hydrolase"/>
    <property type="match status" value="2"/>
</dbReference>
<dbReference type="PANTHER" id="PTHR34853">
    <property type="match status" value="1"/>
</dbReference>
<evidence type="ECO:0000313" key="4">
    <source>
        <dbReference type="Proteomes" id="UP001500879"/>
    </source>
</evidence>
<feature type="region of interest" description="Disordered" evidence="1">
    <location>
        <begin position="27"/>
        <end position="77"/>
    </location>
</feature>
<organism evidence="3 4">
    <name type="scientific">Streptomyces luteireticuli</name>
    <dbReference type="NCBI Taxonomy" id="173858"/>
    <lineage>
        <taxon>Bacteria</taxon>
        <taxon>Bacillati</taxon>
        <taxon>Actinomycetota</taxon>
        <taxon>Actinomycetes</taxon>
        <taxon>Kitasatosporales</taxon>
        <taxon>Streptomycetaceae</taxon>
        <taxon>Streptomyces</taxon>
    </lineage>
</organism>